<dbReference type="EMBL" id="KV003938">
    <property type="protein sequence ID" value="KZV36065.1"/>
    <property type="molecule type" value="Genomic_DNA"/>
</dbReference>
<proteinExistence type="predicted"/>
<accession>A0A2Z7BVH4</accession>
<name>A0A2Z7BVH4_9LAMI</name>
<feature type="region of interest" description="Disordered" evidence="1">
    <location>
        <begin position="15"/>
        <end position="46"/>
    </location>
</feature>
<protein>
    <submittedName>
        <fullName evidence="2">Uncharacterized protein</fullName>
    </submittedName>
</protein>
<sequence>MRDAHFPTFVLSAPATVAGAPPTGPPPGPVGSNGTNHGSQCAREGHEDGCPPCAAHQVHFTYSHDFCSIQPLFQYLKATIEPLLITPKPLEHSWTEASKIWMEKSC</sequence>
<evidence type="ECO:0000313" key="2">
    <source>
        <dbReference type="EMBL" id="KZV36065.1"/>
    </source>
</evidence>
<gene>
    <name evidence="2" type="ORF">F511_14079</name>
</gene>
<reference evidence="2 3" key="1">
    <citation type="journal article" date="2015" name="Proc. Natl. Acad. Sci. U.S.A.">
        <title>The resurrection genome of Boea hygrometrica: A blueprint for survival of dehydration.</title>
        <authorList>
            <person name="Xiao L."/>
            <person name="Yang G."/>
            <person name="Zhang L."/>
            <person name="Yang X."/>
            <person name="Zhao S."/>
            <person name="Ji Z."/>
            <person name="Zhou Q."/>
            <person name="Hu M."/>
            <person name="Wang Y."/>
            <person name="Chen M."/>
            <person name="Xu Y."/>
            <person name="Jin H."/>
            <person name="Xiao X."/>
            <person name="Hu G."/>
            <person name="Bao F."/>
            <person name="Hu Y."/>
            <person name="Wan P."/>
            <person name="Li L."/>
            <person name="Deng X."/>
            <person name="Kuang T."/>
            <person name="Xiang C."/>
            <person name="Zhu J.K."/>
            <person name="Oliver M.J."/>
            <person name="He Y."/>
        </authorList>
    </citation>
    <scope>NUCLEOTIDE SEQUENCE [LARGE SCALE GENOMIC DNA]</scope>
    <source>
        <strain evidence="3">cv. XS01</strain>
    </source>
</reference>
<dbReference type="AlphaFoldDB" id="A0A2Z7BVH4"/>
<evidence type="ECO:0000313" key="3">
    <source>
        <dbReference type="Proteomes" id="UP000250235"/>
    </source>
</evidence>
<organism evidence="2 3">
    <name type="scientific">Dorcoceras hygrometricum</name>
    <dbReference type="NCBI Taxonomy" id="472368"/>
    <lineage>
        <taxon>Eukaryota</taxon>
        <taxon>Viridiplantae</taxon>
        <taxon>Streptophyta</taxon>
        <taxon>Embryophyta</taxon>
        <taxon>Tracheophyta</taxon>
        <taxon>Spermatophyta</taxon>
        <taxon>Magnoliopsida</taxon>
        <taxon>eudicotyledons</taxon>
        <taxon>Gunneridae</taxon>
        <taxon>Pentapetalae</taxon>
        <taxon>asterids</taxon>
        <taxon>lamiids</taxon>
        <taxon>Lamiales</taxon>
        <taxon>Gesneriaceae</taxon>
        <taxon>Didymocarpoideae</taxon>
        <taxon>Trichosporeae</taxon>
        <taxon>Loxocarpinae</taxon>
        <taxon>Dorcoceras</taxon>
    </lineage>
</organism>
<keyword evidence="3" id="KW-1185">Reference proteome</keyword>
<evidence type="ECO:0000256" key="1">
    <source>
        <dbReference type="SAM" id="MobiDB-lite"/>
    </source>
</evidence>
<dbReference type="Proteomes" id="UP000250235">
    <property type="component" value="Unassembled WGS sequence"/>
</dbReference>